<dbReference type="Pfam" id="PF00378">
    <property type="entry name" value="ECH_1"/>
    <property type="match status" value="1"/>
</dbReference>
<dbReference type="Gene3D" id="1.10.12.10">
    <property type="entry name" value="Lyase 2-enoyl-coa Hydratase, Chain A, domain 2"/>
    <property type="match status" value="1"/>
</dbReference>
<keyword evidence="4" id="KW-0443">Lipid metabolism</keyword>
<dbReference type="NCBIfam" id="NF006008">
    <property type="entry name" value="PRK08139.1"/>
    <property type="match status" value="1"/>
</dbReference>
<sequence length="275" mass="29155">MSVQAARAEAPQHQPILLRETIGSIALLTLNRPGARNSLSEGLIAELHVALDEISGDKRIRAVVLAANGPAFCAGHDLKELTARRSDADRGRAYFAQVMNACSAMMQAIVRLPKPVVAAVQGIATAAGCQLVASCDLAVASEAAAFATPGVDIGLFCSTPMVALSRNVPRKQAMEMLLTGEPVSAATAQSIGLVNRVVSAGTERDAAIALAEKVALKSAYTVKLGKEAFYRQAEMNLADAYRFAAEVMTENMMARDAEEGIGAFIEKRDPKWQDK</sequence>
<evidence type="ECO:0000313" key="7">
    <source>
        <dbReference type="EMBL" id="MBP1297211.1"/>
    </source>
</evidence>
<evidence type="ECO:0000313" key="8">
    <source>
        <dbReference type="Proteomes" id="UP000673383"/>
    </source>
</evidence>
<keyword evidence="3" id="KW-0809">Transit peptide</keyword>
<evidence type="ECO:0000256" key="3">
    <source>
        <dbReference type="ARBA" id="ARBA00022946"/>
    </source>
</evidence>
<evidence type="ECO:0000256" key="1">
    <source>
        <dbReference type="ARBA" id="ARBA00005254"/>
    </source>
</evidence>
<evidence type="ECO:0000256" key="5">
    <source>
        <dbReference type="ARBA" id="ARBA00037410"/>
    </source>
</evidence>
<comment type="caution">
    <text evidence="7">The sequence shown here is derived from an EMBL/GenBank/DDBJ whole genome shotgun (WGS) entry which is preliminary data.</text>
</comment>
<reference evidence="7" key="1">
    <citation type="submission" date="2021-02" db="EMBL/GenBank/DDBJ databases">
        <title>Genomic Encyclopedia of Type Strains, Phase IV (KMG-V): Genome sequencing to study the core and pangenomes of soil and plant-associated prokaryotes.</title>
        <authorList>
            <person name="Whitman W."/>
        </authorList>
    </citation>
    <scope>NUCLEOTIDE SEQUENCE</scope>
    <source>
        <strain evidence="7">USDA 406</strain>
    </source>
</reference>
<dbReference type="Proteomes" id="UP000673383">
    <property type="component" value="Unassembled WGS sequence"/>
</dbReference>
<dbReference type="InterPro" id="IPR001753">
    <property type="entry name" value="Enoyl-CoA_hydra/iso"/>
</dbReference>
<keyword evidence="2" id="KW-0276">Fatty acid metabolism</keyword>
<evidence type="ECO:0000256" key="2">
    <source>
        <dbReference type="ARBA" id="ARBA00022832"/>
    </source>
</evidence>
<dbReference type="PANTHER" id="PTHR43602">
    <property type="match status" value="1"/>
</dbReference>
<evidence type="ECO:0000256" key="4">
    <source>
        <dbReference type="ARBA" id="ARBA00023098"/>
    </source>
</evidence>
<gene>
    <name evidence="7" type="ORF">JOH49_006964</name>
</gene>
<comment type="function">
    <text evidence="5">May play a role in fatty acid biosynthesis and insulin sensitivity.</text>
</comment>
<evidence type="ECO:0000256" key="6">
    <source>
        <dbReference type="ARBA" id="ARBA00040545"/>
    </source>
</evidence>
<dbReference type="GO" id="GO:0016836">
    <property type="term" value="F:hydro-lyase activity"/>
    <property type="evidence" value="ECO:0007669"/>
    <property type="project" value="TreeGrafter"/>
</dbReference>
<dbReference type="InterPro" id="IPR014748">
    <property type="entry name" value="Enoyl-CoA_hydra_C"/>
</dbReference>
<name>A0A8I1YC82_BRAEL</name>
<dbReference type="PANTHER" id="PTHR43602:SF1">
    <property type="entry name" value="ENOYL-COA HYDRATASE DOMAIN-CONTAINING PROTEIN 3, MITOCHONDRIAL"/>
    <property type="match status" value="1"/>
</dbReference>
<dbReference type="RefSeq" id="WP_209944990.1">
    <property type="nucleotide sequence ID" value="NZ_JAFICZ010000001.1"/>
</dbReference>
<dbReference type="SUPFAM" id="SSF52096">
    <property type="entry name" value="ClpP/crotonase"/>
    <property type="match status" value="1"/>
</dbReference>
<dbReference type="InterPro" id="IPR052377">
    <property type="entry name" value="Mitochondrial_ECH-domain"/>
</dbReference>
<accession>A0A8I1YC82</accession>
<dbReference type="Gene3D" id="3.90.226.10">
    <property type="entry name" value="2-enoyl-CoA Hydratase, Chain A, domain 1"/>
    <property type="match status" value="1"/>
</dbReference>
<organism evidence="7 8">
    <name type="scientific">Bradyrhizobium elkanii</name>
    <dbReference type="NCBI Taxonomy" id="29448"/>
    <lineage>
        <taxon>Bacteria</taxon>
        <taxon>Pseudomonadati</taxon>
        <taxon>Pseudomonadota</taxon>
        <taxon>Alphaproteobacteria</taxon>
        <taxon>Hyphomicrobiales</taxon>
        <taxon>Nitrobacteraceae</taxon>
        <taxon>Bradyrhizobium</taxon>
    </lineage>
</organism>
<comment type="similarity">
    <text evidence="1">Belongs to the enoyl-CoA hydratase/isomerase family.</text>
</comment>
<dbReference type="InterPro" id="IPR029045">
    <property type="entry name" value="ClpP/crotonase-like_dom_sf"/>
</dbReference>
<dbReference type="GO" id="GO:0006631">
    <property type="term" value="P:fatty acid metabolic process"/>
    <property type="evidence" value="ECO:0007669"/>
    <property type="project" value="UniProtKB-KW"/>
</dbReference>
<dbReference type="AlphaFoldDB" id="A0A8I1YC82"/>
<proteinExistence type="inferred from homology"/>
<dbReference type="EMBL" id="JAFICZ010000001">
    <property type="protein sequence ID" value="MBP1297211.1"/>
    <property type="molecule type" value="Genomic_DNA"/>
</dbReference>
<dbReference type="CDD" id="cd06558">
    <property type="entry name" value="crotonase-like"/>
    <property type="match status" value="1"/>
</dbReference>
<protein>
    <recommendedName>
        <fullName evidence="6">Enoyl-CoA hydratase domain-containing protein 3, mitochondrial</fullName>
    </recommendedName>
</protein>